<keyword evidence="2" id="KW-1185">Reference proteome</keyword>
<comment type="caution">
    <text evidence="1">The sequence shown here is derived from an EMBL/GenBank/DDBJ whole genome shotgun (WGS) entry which is preliminary data.</text>
</comment>
<evidence type="ECO:0000313" key="1">
    <source>
        <dbReference type="EMBL" id="KAA9038472.1"/>
    </source>
</evidence>
<accession>A0A5J5IF42</accession>
<dbReference type="RefSeq" id="WP_150415146.1">
    <property type="nucleotide sequence ID" value="NZ_VYQF01000003.1"/>
</dbReference>
<dbReference type="Proteomes" id="UP000326903">
    <property type="component" value="Unassembled WGS sequence"/>
</dbReference>
<evidence type="ECO:0000313" key="2">
    <source>
        <dbReference type="Proteomes" id="UP000326903"/>
    </source>
</evidence>
<dbReference type="EMBL" id="VYQF01000003">
    <property type="protein sequence ID" value="KAA9038472.1"/>
    <property type="molecule type" value="Genomic_DNA"/>
</dbReference>
<name>A0A5J5IF42_9BACT</name>
<reference evidence="1 2" key="1">
    <citation type="submission" date="2019-09" db="EMBL/GenBank/DDBJ databases">
        <title>Draft genome sequence of Ginsengibacter sp. BR5-29.</title>
        <authorList>
            <person name="Im W.-T."/>
        </authorList>
    </citation>
    <scope>NUCLEOTIDE SEQUENCE [LARGE SCALE GENOMIC DNA]</scope>
    <source>
        <strain evidence="1 2">BR5-29</strain>
    </source>
</reference>
<dbReference type="AlphaFoldDB" id="A0A5J5IF42"/>
<proteinExistence type="predicted"/>
<protein>
    <submittedName>
        <fullName evidence="1">Uncharacterized protein</fullName>
    </submittedName>
</protein>
<organism evidence="1 2">
    <name type="scientific">Ginsengibacter hankyongi</name>
    <dbReference type="NCBI Taxonomy" id="2607284"/>
    <lineage>
        <taxon>Bacteria</taxon>
        <taxon>Pseudomonadati</taxon>
        <taxon>Bacteroidota</taxon>
        <taxon>Chitinophagia</taxon>
        <taxon>Chitinophagales</taxon>
        <taxon>Chitinophagaceae</taxon>
        <taxon>Ginsengibacter</taxon>
    </lineage>
</organism>
<gene>
    <name evidence="1" type="ORF">FW778_12990</name>
</gene>
<sequence length="624" mass="70821">MPRIDTFSCEPFRAWNRLESRPRHAEFDKVLEAGVYDALWMLTRQWQFGELHGEDTGSAIFSKIYMKTTAITQVKTANGNAQPFDDSIPLEERIENMPYRLDFKSKLDTAYVFLRSIDHAADTHSMSATNSSKFYRSKLVQLFPFSKIDEVRVGDSNQTIINKVKSLSNEKYVSMVNASVGRYFDGFALYQAILNNQTNVINSLILGNGDNSLVLDAIQAYVSWFMSTYDFNDVTSSAWLPSKLEYQFDCALPGEDAKNIILSADQYYSGDLDWFSFDLYNKPAEPIDGLSGDASANDMLNVKDQLLSVIPVEAKFAGAPNSRWWQFENGKVDLGNINAQTTDLPKLIFTEYALMYNTDWLLVPYRVPVGTLCEIKGVVVTDVFGQQFFIKSATQGLTDNWAGWGMYNLSTLNPDGIRNTPTDTRLLVLPNVVKNLEREPNEEVYFVRDEMTNSVWAIESFLPDELGSSLDGNNNARAFSDELQQLDTTPVANDTDVNAMFRYTLANTVPENWIPFIPVHTDDKNRQIKLQRASMPRLFNNEFTHIRPLTQLLREGIDDDDIKAKAYFINEEEVPRAGVQLSATFQRTRWYNGSVVNWYGYRKQVGRGEGSSGLAYDKVDAVKK</sequence>